<dbReference type="InterPro" id="IPR008278">
    <property type="entry name" value="4-PPantetheinyl_Trfase_dom"/>
</dbReference>
<name>A0A926I0Q7_9FIRM</name>
<dbReference type="AlphaFoldDB" id="A0A926I0Q7"/>
<dbReference type="Pfam" id="PF22624">
    <property type="entry name" value="AASDHPPT_N"/>
    <property type="match status" value="1"/>
</dbReference>
<dbReference type="EMBL" id="JACRSQ010000004">
    <property type="protein sequence ID" value="MBC8542703.1"/>
    <property type="molecule type" value="Genomic_DNA"/>
</dbReference>
<feature type="domain" description="4'-phosphopantetheinyl transferase N-terminal" evidence="4">
    <location>
        <begin position="18"/>
        <end position="95"/>
    </location>
</feature>
<keyword evidence="2 5" id="KW-0808">Transferase</keyword>
<dbReference type="InterPro" id="IPR037143">
    <property type="entry name" value="4-PPantetheinyl_Trfase_dom_sf"/>
</dbReference>
<dbReference type="InterPro" id="IPR050559">
    <property type="entry name" value="P-Pant_transferase_sf"/>
</dbReference>
<accession>A0A926I0Q7</accession>
<gene>
    <name evidence="5" type="ORF">H8730_03975</name>
</gene>
<dbReference type="PANTHER" id="PTHR12215">
    <property type="entry name" value="PHOSPHOPANTETHEINE TRANSFERASE"/>
    <property type="match status" value="1"/>
</dbReference>
<dbReference type="GO" id="GO:0000287">
    <property type="term" value="F:magnesium ion binding"/>
    <property type="evidence" value="ECO:0007669"/>
    <property type="project" value="InterPro"/>
</dbReference>
<dbReference type="GO" id="GO:0005829">
    <property type="term" value="C:cytosol"/>
    <property type="evidence" value="ECO:0007669"/>
    <property type="project" value="TreeGrafter"/>
</dbReference>
<evidence type="ECO:0000256" key="2">
    <source>
        <dbReference type="ARBA" id="ARBA00022679"/>
    </source>
</evidence>
<sequence>MEIEFVQISEQLPFPAEFMRYLSASRQQRIHRFRNDNDKKRGLLAELLIQKYASRLYNMGRNEYEIQTTEYGKPYIPELPEYHFSISHSGLYAAIGVSKAPIGIDVETISPIDLAVAKRFFAGEEYAYVMEPESIPKRWIRFYRIWTLKESYVKAMGWGMYRSFSSFTFHCDRETITCEDLEGEQGFQFRSEPFAKTYLVSICHQEKAISRYVVKGEEEFYKSWMEEVGSVK</sequence>
<dbReference type="GO" id="GO:0008897">
    <property type="term" value="F:holo-[acyl-carrier-protein] synthase activity"/>
    <property type="evidence" value="ECO:0007669"/>
    <property type="project" value="InterPro"/>
</dbReference>
<protein>
    <submittedName>
        <fullName evidence="5">4'-phosphopantetheinyl transferase superfamily protein</fullName>
    </submittedName>
</protein>
<organism evidence="5 6">
    <name type="scientific">Bianquea renquensis</name>
    <dbReference type="NCBI Taxonomy" id="2763661"/>
    <lineage>
        <taxon>Bacteria</taxon>
        <taxon>Bacillati</taxon>
        <taxon>Bacillota</taxon>
        <taxon>Clostridia</taxon>
        <taxon>Eubacteriales</taxon>
        <taxon>Bianqueaceae</taxon>
        <taxon>Bianquea</taxon>
    </lineage>
</organism>
<proteinExistence type="inferred from homology"/>
<evidence type="ECO:0000259" key="3">
    <source>
        <dbReference type="Pfam" id="PF01648"/>
    </source>
</evidence>
<dbReference type="InterPro" id="IPR055066">
    <property type="entry name" value="AASDHPPT_N"/>
</dbReference>
<evidence type="ECO:0000313" key="5">
    <source>
        <dbReference type="EMBL" id="MBC8542703.1"/>
    </source>
</evidence>
<reference evidence="5" key="1">
    <citation type="submission" date="2020-08" db="EMBL/GenBank/DDBJ databases">
        <title>Genome public.</title>
        <authorList>
            <person name="Liu C."/>
            <person name="Sun Q."/>
        </authorList>
    </citation>
    <scope>NUCLEOTIDE SEQUENCE</scope>
    <source>
        <strain evidence="5">NSJ-32</strain>
    </source>
</reference>
<comment type="caution">
    <text evidence="5">The sequence shown here is derived from an EMBL/GenBank/DDBJ whole genome shotgun (WGS) entry which is preliminary data.</text>
</comment>
<comment type="similarity">
    <text evidence="1">Belongs to the P-Pant transferase superfamily. Gsp/Sfp/HetI/AcpT family.</text>
</comment>
<evidence type="ECO:0000256" key="1">
    <source>
        <dbReference type="ARBA" id="ARBA00010990"/>
    </source>
</evidence>
<evidence type="ECO:0000313" key="6">
    <source>
        <dbReference type="Proteomes" id="UP000657006"/>
    </source>
</evidence>
<dbReference type="SUPFAM" id="SSF56214">
    <property type="entry name" value="4'-phosphopantetheinyl transferase"/>
    <property type="match status" value="2"/>
</dbReference>
<dbReference type="Gene3D" id="3.90.470.20">
    <property type="entry name" value="4'-phosphopantetheinyl transferase domain"/>
    <property type="match status" value="2"/>
</dbReference>
<dbReference type="GO" id="GO:0019878">
    <property type="term" value="P:lysine biosynthetic process via aminoadipic acid"/>
    <property type="evidence" value="ECO:0007669"/>
    <property type="project" value="TreeGrafter"/>
</dbReference>
<dbReference type="PANTHER" id="PTHR12215:SF10">
    <property type="entry name" value="L-AMINOADIPATE-SEMIALDEHYDE DEHYDROGENASE-PHOSPHOPANTETHEINYL TRANSFERASE"/>
    <property type="match status" value="1"/>
</dbReference>
<evidence type="ECO:0000259" key="4">
    <source>
        <dbReference type="Pfam" id="PF22624"/>
    </source>
</evidence>
<feature type="domain" description="4'-phosphopantetheinyl transferase" evidence="3">
    <location>
        <begin position="101"/>
        <end position="203"/>
    </location>
</feature>
<keyword evidence="6" id="KW-1185">Reference proteome</keyword>
<dbReference type="RefSeq" id="WP_177719328.1">
    <property type="nucleotide sequence ID" value="NZ_JACRSQ010000004.1"/>
</dbReference>
<dbReference type="Proteomes" id="UP000657006">
    <property type="component" value="Unassembled WGS sequence"/>
</dbReference>
<dbReference type="Pfam" id="PF01648">
    <property type="entry name" value="ACPS"/>
    <property type="match status" value="1"/>
</dbReference>